<dbReference type="PANTHER" id="PTHR43283">
    <property type="entry name" value="BETA-LACTAMASE-RELATED"/>
    <property type="match status" value="1"/>
</dbReference>
<dbReference type="SUPFAM" id="SSF56601">
    <property type="entry name" value="beta-lactamase/transpeptidase-like"/>
    <property type="match status" value="1"/>
</dbReference>
<proteinExistence type="predicted"/>
<name>A0A432WRS0_9GAMM</name>
<dbReference type="PANTHER" id="PTHR43283:SF7">
    <property type="entry name" value="BETA-LACTAMASE-RELATED DOMAIN-CONTAINING PROTEIN"/>
    <property type="match status" value="1"/>
</dbReference>
<evidence type="ECO:0000259" key="2">
    <source>
        <dbReference type="Pfam" id="PF00144"/>
    </source>
</evidence>
<dbReference type="EMBL" id="PIPM01000001">
    <property type="protein sequence ID" value="RUO36496.1"/>
    <property type="molecule type" value="Genomic_DNA"/>
</dbReference>
<dbReference type="Proteomes" id="UP000288405">
    <property type="component" value="Unassembled WGS sequence"/>
</dbReference>
<accession>A0A432WRS0</accession>
<keyword evidence="4" id="KW-1185">Reference proteome</keyword>
<evidence type="ECO:0000313" key="3">
    <source>
        <dbReference type="EMBL" id="RUO36496.1"/>
    </source>
</evidence>
<sequence length="346" mass="38356">MRLLTGLFCLLALTINPAHADTQSREQLINEAEQLTRLHGFVVIQDDHVVLDVDVRGADNRTPVNIKSVSKSILSLLTGMAIHQGYLDSIEQPIAPLLGRFQIDHEDPRFEQITIEHLLTMQSGLESTSGRNYGRWVAQDNWTKYALSRPIVAEPGTRMIYSTGNSHILAALLTEVTGQSLHALAQEWLGETLRIRIPPWLQSPEGVFFGGNDMYLSARALAHIGRIYLNGGKVNEHQFIAADWIQNSFSPRTQSVFTDDPYGLGWFSYTFSLDGESVEAWYGRGFGGQMLYIIPSLNVSIAMISSPNPPSSGQYTRQIHQFVESHLLPSLVSSNGAAAAHADHSF</sequence>
<gene>
    <name evidence="3" type="ORF">CWE11_01390</name>
</gene>
<dbReference type="Gene3D" id="3.40.710.10">
    <property type="entry name" value="DD-peptidase/beta-lactamase superfamily"/>
    <property type="match status" value="1"/>
</dbReference>
<evidence type="ECO:0000256" key="1">
    <source>
        <dbReference type="SAM" id="SignalP"/>
    </source>
</evidence>
<dbReference type="GO" id="GO:0016787">
    <property type="term" value="F:hydrolase activity"/>
    <property type="evidence" value="ECO:0007669"/>
    <property type="project" value="UniProtKB-KW"/>
</dbReference>
<protein>
    <submittedName>
        <fullName evidence="3">6-aminohexanoate hydrolase</fullName>
    </submittedName>
</protein>
<dbReference type="OrthoDB" id="9814204at2"/>
<reference evidence="3 4" key="1">
    <citation type="journal article" date="2011" name="Front. Microbiol.">
        <title>Genomic signatures of strain selection and enhancement in Bacillus atrophaeus var. globigii, a historical biowarfare simulant.</title>
        <authorList>
            <person name="Gibbons H.S."/>
            <person name="Broomall S.M."/>
            <person name="McNew L.A."/>
            <person name="Daligault H."/>
            <person name="Chapman C."/>
            <person name="Bruce D."/>
            <person name="Karavis M."/>
            <person name="Krepps M."/>
            <person name="McGregor P.A."/>
            <person name="Hong C."/>
            <person name="Park K.H."/>
            <person name="Akmal A."/>
            <person name="Feldman A."/>
            <person name="Lin J.S."/>
            <person name="Chang W.E."/>
            <person name="Higgs B.W."/>
            <person name="Demirev P."/>
            <person name="Lindquist J."/>
            <person name="Liem A."/>
            <person name="Fochler E."/>
            <person name="Read T.D."/>
            <person name="Tapia R."/>
            <person name="Johnson S."/>
            <person name="Bishop-Lilly K.A."/>
            <person name="Detter C."/>
            <person name="Han C."/>
            <person name="Sozhamannan S."/>
            <person name="Rosenzweig C.N."/>
            <person name="Skowronski E.W."/>
        </authorList>
    </citation>
    <scope>NUCLEOTIDE SEQUENCE [LARGE SCALE GENOMIC DNA]</scope>
    <source>
        <strain evidence="3 4">GYP-17</strain>
    </source>
</reference>
<feature type="signal peptide" evidence="1">
    <location>
        <begin position="1"/>
        <end position="20"/>
    </location>
</feature>
<dbReference type="AlphaFoldDB" id="A0A432WRS0"/>
<dbReference type="RefSeq" id="WP_126775810.1">
    <property type="nucleotide sequence ID" value="NZ_PIPM01000001.1"/>
</dbReference>
<evidence type="ECO:0000313" key="4">
    <source>
        <dbReference type="Proteomes" id="UP000288405"/>
    </source>
</evidence>
<feature type="domain" description="Beta-lactamase-related" evidence="2">
    <location>
        <begin position="41"/>
        <end position="314"/>
    </location>
</feature>
<keyword evidence="3" id="KW-0378">Hydrolase</keyword>
<feature type="chain" id="PRO_5019000220" evidence="1">
    <location>
        <begin position="21"/>
        <end position="346"/>
    </location>
</feature>
<dbReference type="InterPro" id="IPR012338">
    <property type="entry name" value="Beta-lactam/transpept-like"/>
</dbReference>
<dbReference type="InterPro" id="IPR001466">
    <property type="entry name" value="Beta-lactam-related"/>
</dbReference>
<dbReference type="Pfam" id="PF00144">
    <property type="entry name" value="Beta-lactamase"/>
    <property type="match status" value="1"/>
</dbReference>
<dbReference type="InterPro" id="IPR050789">
    <property type="entry name" value="Diverse_Enzym_Activities"/>
</dbReference>
<organism evidence="3 4">
    <name type="scientific">Aliidiomarina sanyensis</name>
    <dbReference type="NCBI Taxonomy" id="1249555"/>
    <lineage>
        <taxon>Bacteria</taxon>
        <taxon>Pseudomonadati</taxon>
        <taxon>Pseudomonadota</taxon>
        <taxon>Gammaproteobacteria</taxon>
        <taxon>Alteromonadales</taxon>
        <taxon>Idiomarinaceae</taxon>
        <taxon>Aliidiomarina</taxon>
    </lineage>
</organism>
<keyword evidence="1" id="KW-0732">Signal</keyword>
<comment type="caution">
    <text evidence="3">The sequence shown here is derived from an EMBL/GenBank/DDBJ whole genome shotgun (WGS) entry which is preliminary data.</text>
</comment>